<proteinExistence type="predicted"/>
<dbReference type="GO" id="GO:0007155">
    <property type="term" value="P:cell adhesion"/>
    <property type="evidence" value="ECO:0007669"/>
    <property type="project" value="InterPro"/>
</dbReference>
<accession>A0A1I4BA62</accession>
<dbReference type="GO" id="GO:0016787">
    <property type="term" value="F:hydrolase activity"/>
    <property type="evidence" value="ECO:0007669"/>
    <property type="project" value="UniProtKB-KW"/>
</dbReference>
<dbReference type="SUPFAM" id="SSF69318">
    <property type="entry name" value="Integrin alpha N-terminal domain"/>
    <property type="match status" value="3"/>
</dbReference>
<dbReference type="Gene3D" id="2.130.10.130">
    <property type="entry name" value="Integrin alpha, N-terminal"/>
    <property type="match status" value="3"/>
</dbReference>
<evidence type="ECO:0000256" key="2">
    <source>
        <dbReference type="ARBA" id="ARBA00022737"/>
    </source>
</evidence>
<dbReference type="InterPro" id="IPR028994">
    <property type="entry name" value="Integrin_alpha_N"/>
</dbReference>
<evidence type="ECO:0000256" key="3">
    <source>
        <dbReference type="ARBA" id="ARBA00022801"/>
    </source>
</evidence>
<dbReference type="AlphaFoldDB" id="A0A1I4BA62"/>
<sequence>MRASLLASAVLASAVLLPASPAVSASAGTCSGVPSDFDGDGRADLAVAAPYAAVGGHARAGSVTVLYGTHAERRLTQDSPGVPGAAETGDAFGSALAAGDFDGDHCADLAVGVSEEDRSRPGADGDGAVQLFHGSADGLRAGEMIDAGDLGGRRGPDRFGAALAAADLDGDGDDELVIGVPGLGGGGVALYGLKGRGPRIIGQDSGWVGQSAKETDQFGAVLAAGDFDGDGRDEIAVGAPADTISKRNGQGSVTVLDVHRRRATLLTQDTPGIAGLGEPWDSFGAALATGDFDADGRDDLAIGVPGEGLTDDQRAMDYGDGTVDVVYGSRTGLRTATSQAWSQRSLEGEPRYFDRFGAALAAGDLNGDGDDELIVGAPGENAVQVLAGSRSAGLTRRNNVLITGRGGDFGAALATLPGRGLVVAAPGGGRLTLLRGDTRKGAYPGVRPAAARTFATAAGDALFGYALTGVSSAR</sequence>
<dbReference type="RefSeq" id="WP_245789839.1">
    <property type="nucleotide sequence ID" value="NZ_FOQY01000031.1"/>
</dbReference>
<dbReference type="Pfam" id="PF01839">
    <property type="entry name" value="FG-GAP"/>
    <property type="match status" value="6"/>
</dbReference>
<dbReference type="Proteomes" id="UP000199111">
    <property type="component" value="Unassembled WGS sequence"/>
</dbReference>
<dbReference type="PROSITE" id="PS51470">
    <property type="entry name" value="FG_GAP"/>
    <property type="match status" value="4"/>
</dbReference>
<dbReference type="InterPro" id="IPR013519">
    <property type="entry name" value="Int_alpha_beta-p"/>
</dbReference>
<keyword evidence="2" id="KW-0677">Repeat</keyword>
<gene>
    <name evidence="6" type="ORF">SAMN05216275_13136</name>
</gene>
<dbReference type="GeneID" id="96302124"/>
<dbReference type="InterPro" id="IPR013517">
    <property type="entry name" value="FG-GAP"/>
</dbReference>
<evidence type="ECO:0000256" key="4">
    <source>
        <dbReference type="ARBA" id="ARBA00023180"/>
    </source>
</evidence>
<dbReference type="GO" id="GO:0008305">
    <property type="term" value="C:integrin complex"/>
    <property type="evidence" value="ECO:0007669"/>
    <property type="project" value="InterPro"/>
</dbReference>
<dbReference type="EMBL" id="FOQY01000031">
    <property type="protein sequence ID" value="SFK65250.1"/>
    <property type="molecule type" value="Genomic_DNA"/>
</dbReference>
<evidence type="ECO:0000313" key="6">
    <source>
        <dbReference type="EMBL" id="SFK65250.1"/>
    </source>
</evidence>
<dbReference type="PANTHER" id="PTHR23221:SF7">
    <property type="entry name" value="PHOSPHATIDYLINOSITOL-GLYCAN-SPECIFIC PHOSPHOLIPASE D"/>
    <property type="match status" value="1"/>
</dbReference>
<dbReference type="PRINTS" id="PR01185">
    <property type="entry name" value="INTEGRINA"/>
</dbReference>
<feature type="chain" id="PRO_5038576570" evidence="5">
    <location>
        <begin position="28"/>
        <end position="474"/>
    </location>
</feature>
<dbReference type="SMART" id="SM00191">
    <property type="entry name" value="Int_alpha"/>
    <property type="match status" value="6"/>
</dbReference>
<evidence type="ECO:0000313" key="7">
    <source>
        <dbReference type="Proteomes" id="UP000199111"/>
    </source>
</evidence>
<evidence type="ECO:0000256" key="1">
    <source>
        <dbReference type="ARBA" id="ARBA00022729"/>
    </source>
</evidence>
<keyword evidence="4" id="KW-0325">Glycoprotein</keyword>
<organism evidence="6 7">
    <name type="scientific">Streptosporangium canum</name>
    <dbReference type="NCBI Taxonomy" id="324952"/>
    <lineage>
        <taxon>Bacteria</taxon>
        <taxon>Bacillati</taxon>
        <taxon>Actinomycetota</taxon>
        <taxon>Actinomycetes</taxon>
        <taxon>Streptosporangiales</taxon>
        <taxon>Streptosporangiaceae</taxon>
        <taxon>Streptosporangium</taxon>
    </lineage>
</organism>
<name>A0A1I4BA62_9ACTN</name>
<keyword evidence="3" id="KW-0378">Hydrolase</keyword>
<keyword evidence="1 5" id="KW-0732">Signal</keyword>
<evidence type="ECO:0000256" key="5">
    <source>
        <dbReference type="SAM" id="SignalP"/>
    </source>
</evidence>
<feature type="signal peptide" evidence="5">
    <location>
        <begin position="1"/>
        <end position="27"/>
    </location>
</feature>
<dbReference type="PANTHER" id="PTHR23221">
    <property type="entry name" value="GLYCOSYLPHOSPHATIDYLINOSITOL PHOSPHOLIPASE D"/>
    <property type="match status" value="1"/>
</dbReference>
<protein>
    <submittedName>
        <fullName evidence="6">FG-GAP repeat-containing protein</fullName>
    </submittedName>
</protein>
<reference evidence="7" key="1">
    <citation type="submission" date="2016-10" db="EMBL/GenBank/DDBJ databases">
        <authorList>
            <person name="Varghese N."/>
            <person name="Submissions S."/>
        </authorList>
    </citation>
    <scope>NUCLEOTIDE SEQUENCE [LARGE SCALE GENOMIC DNA]</scope>
    <source>
        <strain evidence="7">CGMCC 4.2126</strain>
    </source>
</reference>
<dbReference type="InterPro" id="IPR000413">
    <property type="entry name" value="Integrin_alpha"/>
</dbReference>
<keyword evidence="7" id="KW-1185">Reference proteome</keyword>